<comment type="caution">
    <text evidence="2">The sequence shown here is derived from an EMBL/GenBank/DDBJ whole genome shotgun (WGS) entry which is preliminary data.</text>
</comment>
<dbReference type="AlphaFoldDB" id="A0A429Z4T7"/>
<evidence type="ECO:0000256" key="1">
    <source>
        <dbReference type="SAM" id="Phobius"/>
    </source>
</evidence>
<keyword evidence="1" id="KW-0472">Membrane</keyword>
<evidence type="ECO:0008006" key="4">
    <source>
        <dbReference type="Google" id="ProtNLM"/>
    </source>
</evidence>
<dbReference type="InterPro" id="IPR009574">
    <property type="entry name" value="DUF1189"/>
</dbReference>
<keyword evidence="3" id="KW-1185">Reference proteome</keyword>
<sequence length="270" mass="30811">MTNFQLFKAAFKHPKALIQAKDRTFGKVIGHIMLLALLLCIPIAIQSIQTLKVIQKDMVSITEKMPEFNIQQNQLKTEKQASGFIYQTNYMYFTFDPDGKRTSEDIQKDLIGNRIGAALLKDQVVFAVTQDNLMASFLPTTLKKIPYKDFDTTDINKDFFVTLAHSNGRLGAIILASFLIGFLPIFFNFMFDLLILTIGGHFYSKMRRTPLSFAQHFKIIAFCSSIPAVISIFLTSFFPQVDSNFVLLLMTLIIFMQVINKNYPIKLTFK</sequence>
<reference evidence="2 3" key="1">
    <citation type="submission" date="2018-03" db="EMBL/GenBank/DDBJ databases">
        <authorList>
            <person name="Gulvik C.A."/>
        </authorList>
    </citation>
    <scope>NUCLEOTIDE SEQUENCE [LARGE SCALE GENOMIC DNA]</scope>
    <source>
        <strain evidence="2 3">JCM 31581</strain>
    </source>
</reference>
<feature type="transmembrane region" description="Helical" evidence="1">
    <location>
        <begin position="28"/>
        <end position="48"/>
    </location>
</feature>
<proteinExistence type="predicted"/>
<feature type="transmembrane region" description="Helical" evidence="1">
    <location>
        <begin position="170"/>
        <end position="198"/>
    </location>
</feature>
<evidence type="ECO:0000313" key="3">
    <source>
        <dbReference type="Proteomes" id="UP000277864"/>
    </source>
</evidence>
<protein>
    <recommendedName>
        <fullName evidence="4">DUF1189 domain-containing protein</fullName>
    </recommendedName>
</protein>
<feature type="transmembrane region" description="Helical" evidence="1">
    <location>
        <begin position="245"/>
        <end position="263"/>
    </location>
</feature>
<dbReference type="Pfam" id="PF06691">
    <property type="entry name" value="DUF1189"/>
    <property type="match status" value="1"/>
</dbReference>
<keyword evidence="1" id="KW-0812">Transmembrane</keyword>
<dbReference type="Proteomes" id="UP000277864">
    <property type="component" value="Unassembled WGS sequence"/>
</dbReference>
<name>A0A429Z4T7_9ENTE</name>
<dbReference type="EMBL" id="PXZH01000006">
    <property type="protein sequence ID" value="RST88693.1"/>
    <property type="molecule type" value="Genomic_DNA"/>
</dbReference>
<feature type="transmembrane region" description="Helical" evidence="1">
    <location>
        <begin position="219"/>
        <end position="239"/>
    </location>
</feature>
<organism evidence="2 3">
    <name type="scientific">Vagococcus humatus</name>
    <dbReference type="NCBI Taxonomy" id="1889241"/>
    <lineage>
        <taxon>Bacteria</taxon>
        <taxon>Bacillati</taxon>
        <taxon>Bacillota</taxon>
        <taxon>Bacilli</taxon>
        <taxon>Lactobacillales</taxon>
        <taxon>Enterococcaceae</taxon>
        <taxon>Vagococcus</taxon>
    </lineage>
</organism>
<dbReference type="RefSeq" id="WP_125943786.1">
    <property type="nucleotide sequence ID" value="NZ_PXZH01000006.1"/>
</dbReference>
<gene>
    <name evidence="2" type="ORF">C7P63_08800</name>
</gene>
<keyword evidence="1" id="KW-1133">Transmembrane helix</keyword>
<accession>A0A429Z4T7</accession>
<dbReference type="OrthoDB" id="2134424at2"/>
<evidence type="ECO:0000313" key="2">
    <source>
        <dbReference type="EMBL" id="RST88693.1"/>
    </source>
</evidence>